<feature type="compositionally biased region" description="Polar residues" evidence="13">
    <location>
        <begin position="543"/>
        <end position="556"/>
    </location>
</feature>
<evidence type="ECO:0000256" key="12">
    <source>
        <dbReference type="ARBA" id="ARBA00042677"/>
    </source>
</evidence>
<reference evidence="16" key="1">
    <citation type="submission" date="2025-08" db="UniProtKB">
        <authorList>
            <consortium name="RefSeq"/>
        </authorList>
    </citation>
    <scope>IDENTIFICATION</scope>
    <source>
        <tissue evidence="16">Whole sample</tissue>
    </source>
</reference>
<dbReference type="RefSeq" id="XP_022295971.1">
    <property type="nucleotide sequence ID" value="XM_022440263.1"/>
</dbReference>
<evidence type="ECO:0000256" key="5">
    <source>
        <dbReference type="ARBA" id="ARBA00022763"/>
    </source>
</evidence>
<dbReference type="GO" id="GO:0000723">
    <property type="term" value="P:telomere maintenance"/>
    <property type="evidence" value="ECO:0007669"/>
    <property type="project" value="TreeGrafter"/>
</dbReference>
<dbReference type="InterPro" id="IPR036866">
    <property type="entry name" value="RibonucZ/Hydroxyglut_hydro"/>
</dbReference>
<evidence type="ECO:0000313" key="15">
    <source>
        <dbReference type="Proteomes" id="UP000694844"/>
    </source>
</evidence>
<evidence type="ECO:0000256" key="13">
    <source>
        <dbReference type="SAM" id="MobiDB-lite"/>
    </source>
</evidence>
<feature type="compositionally biased region" description="Basic and acidic residues" evidence="13">
    <location>
        <begin position="572"/>
        <end position="582"/>
    </location>
</feature>
<gene>
    <name evidence="16" type="primary">LOC111105836</name>
</gene>
<dbReference type="GeneID" id="111105836"/>
<comment type="similarity">
    <text evidence="2">Belongs to the DNA repair metallo-beta-lactamase (DRMBL) family.</text>
</comment>
<comment type="subcellular location">
    <subcellularLocation>
        <location evidence="1">Nucleus</location>
    </subcellularLocation>
</comment>
<keyword evidence="8" id="KW-0233">DNA recombination</keyword>
<evidence type="ECO:0000313" key="16">
    <source>
        <dbReference type="RefSeq" id="XP_022295971.1"/>
    </source>
</evidence>
<keyword evidence="5" id="KW-0227">DNA damage</keyword>
<dbReference type="AlphaFoldDB" id="A0A8B8AXV7"/>
<keyword evidence="4" id="KW-0255">Endonuclease</keyword>
<keyword evidence="7" id="KW-0269">Exonuclease</keyword>
<dbReference type="Gene3D" id="3.60.15.10">
    <property type="entry name" value="Ribonuclease Z/Hydroxyacylglutathione hydrolase-like"/>
    <property type="match status" value="1"/>
</dbReference>
<dbReference type="Gene3D" id="3.40.50.12650">
    <property type="match status" value="1"/>
</dbReference>
<keyword evidence="15" id="KW-1185">Reference proteome</keyword>
<evidence type="ECO:0000256" key="2">
    <source>
        <dbReference type="ARBA" id="ARBA00010304"/>
    </source>
</evidence>
<protein>
    <recommendedName>
        <fullName evidence="11">Protein artemis</fullName>
    </recommendedName>
    <alternativeName>
        <fullName evidence="12">DNA cross-link repair 1C protein</fullName>
    </alternativeName>
</protein>
<evidence type="ECO:0000256" key="11">
    <source>
        <dbReference type="ARBA" id="ARBA00039759"/>
    </source>
</evidence>
<dbReference type="GO" id="GO:0036297">
    <property type="term" value="P:interstrand cross-link repair"/>
    <property type="evidence" value="ECO:0007669"/>
    <property type="project" value="TreeGrafter"/>
</dbReference>
<evidence type="ECO:0000256" key="6">
    <source>
        <dbReference type="ARBA" id="ARBA00022801"/>
    </source>
</evidence>
<name>A0A8B8AXV7_CRAVI</name>
<dbReference type="InterPro" id="IPR011084">
    <property type="entry name" value="DRMBL"/>
</dbReference>
<evidence type="ECO:0000256" key="4">
    <source>
        <dbReference type="ARBA" id="ARBA00022759"/>
    </source>
</evidence>
<evidence type="ECO:0000259" key="14">
    <source>
        <dbReference type="Pfam" id="PF07522"/>
    </source>
</evidence>
<evidence type="ECO:0000256" key="3">
    <source>
        <dbReference type="ARBA" id="ARBA00022722"/>
    </source>
</evidence>
<keyword evidence="9" id="KW-0234">DNA repair</keyword>
<feature type="compositionally biased region" description="Acidic residues" evidence="13">
    <location>
        <begin position="600"/>
        <end position="623"/>
    </location>
</feature>
<evidence type="ECO:0000256" key="7">
    <source>
        <dbReference type="ARBA" id="ARBA00022839"/>
    </source>
</evidence>
<feature type="region of interest" description="Disordered" evidence="13">
    <location>
        <begin position="509"/>
        <end position="715"/>
    </location>
</feature>
<dbReference type="Proteomes" id="UP000694844">
    <property type="component" value="Chromosome 8"/>
</dbReference>
<dbReference type="GO" id="GO:0004519">
    <property type="term" value="F:endonuclease activity"/>
    <property type="evidence" value="ECO:0007669"/>
    <property type="project" value="UniProtKB-KW"/>
</dbReference>
<dbReference type="GO" id="GO:0035312">
    <property type="term" value="F:5'-3' DNA exonuclease activity"/>
    <property type="evidence" value="ECO:0007669"/>
    <property type="project" value="TreeGrafter"/>
</dbReference>
<sequence>MSCFKGKMREYRNISLDRFDGMNLKSTAYFLSHCHCDHTEGLDAAEFYDRLSSRNDIFLYCSEVTKILLMEKYAKLEKFVKTLKVGEACLIPIPEQNSTKTETVTVTLIHASHCPGSVMFLFEGSEGNALYTGDFRWESDQIMRVPALHVDQRVKPLVSLYVDTTFCHPNSFLIPSRHTIIQVVSDLVREWTAKGSNYVVHFTPRANYGHEPLLKEVADSLGCKVHVKSDKENVYNQISELRGVFTADSTATPLHACGGRVYGKTPRLPCDLMNNKLKVMVILPSTMFFTQSVMVDEREIVLWDRGMYRVCYSFHSSMMEVRDLVTYLQPKQVFPNVKPAEDVSLAQVQQRLNEFLKIRHSSRVKEALDSQRPLGLLKQGIKKRKRKISVTSSGSEELLFGTQSFASPPKASTVPLTPDKTDQPEETGEGDSHSSYGGSCHSDSELSGICESDEESSETLSTPRQSLLEAINSQQNSQSESLSHRVVLYDDCEQTEGKALSLEELNKQYQEGEGDNSDNDSVSSPGTTKIKHKNSEEENENNDSISHTGRSQNDNESVSDGEDCPTEISSQESRKTTEKDDPSLLNGCHGNRTGTSNGREEDDIEALFEVDDSDSEDDAVEIIEDSKTHQENEGMCNGNGIIQCKNAGPSTSFHDDPGTSLHEESDSDATLPPSQNSYTESPRRIKVSASDDAVEIIGTNHSGHSQQSNQTPRKLKQTHIDFYVSPLKDSPEKFSPSIVKRRKKSSDWLNTSHKKLVYVSDEEECSGSGEVVDLTLGSDEES</sequence>
<keyword evidence="10" id="KW-0539">Nucleus</keyword>
<dbReference type="PANTHER" id="PTHR23240">
    <property type="entry name" value="DNA CROSS-LINK REPAIR PROTEIN PSO2/SNM1-RELATED"/>
    <property type="match status" value="1"/>
</dbReference>
<dbReference type="GO" id="GO:0006303">
    <property type="term" value="P:double-strand break repair via nonhomologous end joining"/>
    <property type="evidence" value="ECO:0007669"/>
    <property type="project" value="TreeGrafter"/>
</dbReference>
<accession>A0A8B8AXV7</accession>
<feature type="compositionally biased region" description="Polar residues" evidence="13">
    <location>
        <begin position="699"/>
        <end position="712"/>
    </location>
</feature>
<feature type="region of interest" description="Disordered" evidence="13">
    <location>
        <begin position="400"/>
        <end position="463"/>
    </location>
</feature>
<keyword evidence="6" id="KW-0378">Hydrolase</keyword>
<dbReference type="Pfam" id="PF07522">
    <property type="entry name" value="DRMBL"/>
    <property type="match status" value="1"/>
</dbReference>
<evidence type="ECO:0000256" key="1">
    <source>
        <dbReference type="ARBA" id="ARBA00004123"/>
    </source>
</evidence>
<organism evidence="15 16">
    <name type="scientific">Crassostrea virginica</name>
    <name type="common">Eastern oyster</name>
    <dbReference type="NCBI Taxonomy" id="6565"/>
    <lineage>
        <taxon>Eukaryota</taxon>
        <taxon>Metazoa</taxon>
        <taxon>Spiralia</taxon>
        <taxon>Lophotrochozoa</taxon>
        <taxon>Mollusca</taxon>
        <taxon>Bivalvia</taxon>
        <taxon>Autobranchia</taxon>
        <taxon>Pteriomorphia</taxon>
        <taxon>Ostreida</taxon>
        <taxon>Ostreoidea</taxon>
        <taxon>Ostreidae</taxon>
        <taxon>Crassostrea</taxon>
    </lineage>
</organism>
<keyword evidence="3" id="KW-0540">Nuclease</keyword>
<dbReference type="OrthoDB" id="262529at2759"/>
<evidence type="ECO:0000256" key="10">
    <source>
        <dbReference type="ARBA" id="ARBA00023242"/>
    </source>
</evidence>
<dbReference type="Pfam" id="PF23023">
    <property type="entry name" value="Anti-Pycsar_Apyc1"/>
    <property type="match status" value="1"/>
</dbReference>
<dbReference type="SUPFAM" id="SSF56281">
    <property type="entry name" value="Metallo-hydrolase/oxidoreductase"/>
    <property type="match status" value="1"/>
</dbReference>
<feature type="domain" description="DNA repair metallo-beta-lactamase" evidence="14">
    <location>
        <begin position="240"/>
        <end position="339"/>
    </location>
</feature>
<dbReference type="GO" id="GO:0006310">
    <property type="term" value="P:DNA recombination"/>
    <property type="evidence" value="ECO:0007669"/>
    <property type="project" value="UniProtKB-KW"/>
</dbReference>
<evidence type="ECO:0000256" key="9">
    <source>
        <dbReference type="ARBA" id="ARBA00023204"/>
    </source>
</evidence>
<dbReference type="PANTHER" id="PTHR23240:SF8">
    <property type="entry name" value="PROTEIN ARTEMIS"/>
    <property type="match status" value="1"/>
</dbReference>
<dbReference type="GO" id="GO:0003684">
    <property type="term" value="F:damaged DNA binding"/>
    <property type="evidence" value="ECO:0007669"/>
    <property type="project" value="TreeGrafter"/>
</dbReference>
<evidence type="ECO:0000256" key="8">
    <source>
        <dbReference type="ARBA" id="ARBA00023172"/>
    </source>
</evidence>
<feature type="compositionally biased region" description="Basic and acidic residues" evidence="13">
    <location>
        <begin position="653"/>
        <end position="664"/>
    </location>
</feature>
<proteinExistence type="inferred from homology"/>
<dbReference type="GO" id="GO:0005634">
    <property type="term" value="C:nucleus"/>
    <property type="evidence" value="ECO:0007669"/>
    <property type="project" value="UniProtKB-SubCell"/>
</dbReference>